<dbReference type="InterPro" id="IPR012808">
    <property type="entry name" value="CHP02453"/>
</dbReference>
<dbReference type="eggNOG" id="COG5587">
    <property type="taxonomic scope" value="Bacteria"/>
</dbReference>
<evidence type="ECO:0000313" key="1">
    <source>
        <dbReference type="EMBL" id="CAJ60456.1"/>
    </source>
</evidence>
<reference evidence="1 2" key="1">
    <citation type="journal article" date="2007" name="Genome Res.">
        <title>Genome characteristics of facultatively symbiotic Frankia sp. strains reflect host range and host plant biogeography.</title>
        <authorList>
            <person name="Normand P."/>
            <person name="Lapierre P."/>
            <person name="Tisa L.S."/>
            <person name="Gogarten J.P."/>
            <person name="Alloisio N."/>
            <person name="Bagnarol E."/>
            <person name="Bassi C.A."/>
            <person name="Berry A.M."/>
            <person name="Bickhart D.M."/>
            <person name="Choisne N."/>
            <person name="Couloux A."/>
            <person name="Cournoyer B."/>
            <person name="Cruveiller S."/>
            <person name="Daubin V."/>
            <person name="Demange N."/>
            <person name="Francino M.P."/>
            <person name="Goltsman E."/>
            <person name="Huang Y."/>
            <person name="Kopp O.R."/>
            <person name="Labarre L."/>
            <person name="Lapidus A."/>
            <person name="Lavire C."/>
            <person name="Marechal J."/>
            <person name="Martinez M."/>
            <person name="Mastronunzio J.E."/>
            <person name="Mullin B.C."/>
            <person name="Niemann J."/>
            <person name="Pujic P."/>
            <person name="Rawnsley T."/>
            <person name="Rouy Z."/>
            <person name="Schenowitz C."/>
            <person name="Sellstedt A."/>
            <person name="Tavares F."/>
            <person name="Tomkins J.P."/>
            <person name="Vallenet D."/>
            <person name="Valverde C."/>
            <person name="Wall L.G."/>
            <person name="Wang Y."/>
            <person name="Medigue C."/>
            <person name="Benson D.R."/>
        </authorList>
    </citation>
    <scope>NUCLEOTIDE SEQUENCE [LARGE SCALE GENOMIC DNA]</scope>
    <source>
        <strain evidence="2">DSM 45986 / CECT 9034 / ACN14a</strain>
    </source>
</reference>
<evidence type="ECO:0008006" key="3">
    <source>
        <dbReference type="Google" id="ProtNLM"/>
    </source>
</evidence>
<dbReference type="PIRSF" id="PIRSF028451">
    <property type="entry name" value="UCP028451"/>
    <property type="match status" value="1"/>
</dbReference>
<dbReference type="NCBIfam" id="TIGR02453">
    <property type="entry name" value="TIGR02453 family protein"/>
    <property type="match status" value="1"/>
</dbReference>
<dbReference type="HOGENOM" id="CLU_036742_2_2_11"/>
<sequence length="221" mass="24934">MNGGPMSEFTGFPPEALVFYDGLEADNSKAYWTDHREMYANAVRGPMLALLDALEPEFGEPHVFRPNRDVRFSKDKSPYKTAIGAHNEHGGYVQVSAAGLMVATGYWQTAPDQVERLRAAVADDVTGPQLEAVVAGLRKDGYEISGNRLKTHPRGYDADHPRIELLRHRTMTAHREFGEPSWLAEPACAERVAAAWRDMRVLRDWLDRHVGPTRLPQDRRR</sequence>
<proteinExistence type="predicted"/>
<dbReference type="PANTHER" id="PTHR36452">
    <property type="entry name" value="CHROMOSOME 12, WHOLE GENOME SHOTGUN SEQUENCE"/>
    <property type="match status" value="1"/>
</dbReference>
<dbReference type="InterPro" id="IPR015996">
    <property type="entry name" value="UCP028451"/>
</dbReference>
<dbReference type="KEGG" id="fal:FRAAL1804"/>
<dbReference type="EMBL" id="CT573213">
    <property type="protein sequence ID" value="CAJ60456.1"/>
    <property type="molecule type" value="Genomic_DNA"/>
</dbReference>
<dbReference type="Pfam" id="PF09365">
    <property type="entry name" value="DUF2461"/>
    <property type="match status" value="1"/>
</dbReference>
<organism evidence="1 2">
    <name type="scientific">Frankia alni (strain DSM 45986 / CECT 9034 / ACN14a)</name>
    <dbReference type="NCBI Taxonomy" id="326424"/>
    <lineage>
        <taxon>Bacteria</taxon>
        <taxon>Bacillati</taxon>
        <taxon>Actinomycetota</taxon>
        <taxon>Actinomycetes</taxon>
        <taxon>Frankiales</taxon>
        <taxon>Frankiaceae</taxon>
        <taxon>Frankia</taxon>
    </lineage>
</organism>
<gene>
    <name evidence="1" type="ordered locus">FRAAL1804</name>
</gene>
<dbReference type="Proteomes" id="UP000000657">
    <property type="component" value="Chromosome"/>
</dbReference>
<keyword evidence="2" id="KW-1185">Reference proteome</keyword>
<accession>Q0RPS5</accession>
<dbReference type="PANTHER" id="PTHR36452:SF1">
    <property type="entry name" value="DUF2461 DOMAIN-CONTAINING PROTEIN"/>
    <property type="match status" value="1"/>
</dbReference>
<protein>
    <recommendedName>
        <fullName evidence="3">TIGR02453 family protein</fullName>
    </recommendedName>
</protein>
<name>Q0RPS5_FRAAA</name>
<dbReference type="AlphaFoldDB" id="Q0RPS5"/>
<evidence type="ECO:0000313" key="2">
    <source>
        <dbReference type="Proteomes" id="UP000000657"/>
    </source>
</evidence>